<keyword evidence="3" id="KW-1185">Reference proteome</keyword>
<dbReference type="PANTHER" id="PTHR31672">
    <property type="entry name" value="BNACNNG10540D PROTEIN"/>
    <property type="match status" value="1"/>
</dbReference>
<evidence type="ECO:0000313" key="3">
    <source>
        <dbReference type="Proteomes" id="UP001141552"/>
    </source>
</evidence>
<dbReference type="InterPro" id="IPR013187">
    <property type="entry name" value="F-box-assoc_dom_typ3"/>
</dbReference>
<name>A0A9Q0JL66_9ROSI</name>
<dbReference type="NCBIfam" id="TIGR01640">
    <property type="entry name" value="F_box_assoc_1"/>
    <property type="match status" value="1"/>
</dbReference>
<dbReference type="PANTHER" id="PTHR31672:SF13">
    <property type="entry name" value="F-BOX PROTEIN CPR30-LIKE"/>
    <property type="match status" value="1"/>
</dbReference>
<dbReference type="OrthoDB" id="1086486at2759"/>
<dbReference type="InterPro" id="IPR036047">
    <property type="entry name" value="F-box-like_dom_sf"/>
</dbReference>
<dbReference type="EMBL" id="JAKUCV010001598">
    <property type="protein sequence ID" value="KAJ4845714.1"/>
    <property type="molecule type" value="Genomic_DNA"/>
</dbReference>
<reference evidence="2" key="1">
    <citation type="submission" date="2022-02" db="EMBL/GenBank/DDBJ databases">
        <authorList>
            <person name="Henning P.M."/>
            <person name="McCubbin A.G."/>
            <person name="Shore J.S."/>
        </authorList>
    </citation>
    <scope>NUCLEOTIDE SEQUENCE</scope>
    <source>
        <strain evidence="2">F60SS</strain>
        <tissue evidence="2">Leaves</tissue>
    </source>
</reference>
<proteinExistence type="predicted"/>
<gene>
    <name evidence="2" type="ORF">Tsubulata_014585</name>
</gene>
<dbReference type="AlphaFoldDB" id="A0A9Q0JL66"/>
<evidence type="ECO:0000313" key="2">
    <source>
        <dbReference type="EMBL" id="KAJ4845714.1"/>
    </source>
</evidence>
<dbReference type="Proteomes" id="UP001141552">
    <property type="component" value="Unassembled WGS sequence"/>
</dbReference>
<sequence length="391" mass="43996">MKRNKQSESSSSSPLADPEKIIIKKRKPHLLPNPKPISVPLDIVTEILSLLPLESVVRFKCVSKEIGSVICDPLFVKKYFVKYKKPAGSNSDQNYDYPDNNNNNTEKILWRSGKLRLIEPARFSLGPLHAVKVLDEFPEKLGGKVPVGAQDGLICTVDGSRENVFLWAPSIGYCRKLPEPIPCPPSLSNHPNYTNTSIISSAVAHSRCHAFGYDPVHNDYKILMITPTFRPNNPMITTAQVFSWKKNRWSIVEDPLRLSHHIVKYCRPFLGPVLCNGVVLHWQIKNNNIVAFNLSKEKFREVPAPDDKVFMGVLGVVRGNLCSICFEIDTKMLELWVMKDYGVKESWDVLGRITLPSGQISSILCVTQSGEKFFWSKPGSILKIYVSLVHG</sequence>
<dbReference type="Pfam" id="PF00646">
    <property type="entry name" value="F-box"/>
    <property type="match status" value="1"/>
</dbReference>
<feature type="domain" description="F-box" evidence="1">
    <location>
        <begin position="39"/>
        <end position="79"/>
    </location>
</feature>
<dbReference type="SMART" id="SM00256">
    <property type="entry name" value="FBOX"/>
    <property type="match status" value="1"/>
</dbReference>
<evidence type="ECO:0000259" key="1">
    <source>
        <dbReference type="SMART" id="SM00256"/>
    </source>
</evidence>
<accession>A0A9Q0JL66</accession>
<organism evidence="2 3">
    <name type="scientific">Turnera subulata</name>
    <dbReference type="NCBI Taxonomy" id="218843"/>
    <lineage>
        <taxon>Eukaryota</taxon>
        <taxon>Viridiplantae</taxon>
        <taxon>Streptophyta</taxon>
        <taxon>Embryophyta</taxon>
        <taxon>Tracheophyta</taxon>
        <taxon>Spermatophyta</taxon>
        <taxon>Magnoliopsida</taxon>
        <taxon>eudicotyledons</taxon>
        <taxon>Gunneridae</taxon>
        <taxon>Pentapetalae</taxon>
        <taxon>rosids</taxon>
        <taxon>fabids</taxon>
        <taxon>Malpighiales</taxon>
        <taxon>Passifloraceae</taxon>
        <taxon>Turnera</taxon>
    </lineage>
</organism>
<dbReference type="InterPro" id="IPR017451">
    <property type="entry name" value="F-box-assoc_interact_dom"/>
</dbReference>
<dbReference type="SUPFAM" id="SSF81383">
    <property type="entry name" value="F-box domain"/>
    <property type="match status" value="1"/>
</dbReference>
<reference evidence="2" key="2">
    <citation type="journal article" date="2023" name="Plants (Basel)">
        <title>Annotation of the Turnera subulata (Passifloraceae) Draft Genome Reveals the S-Locus Evolved after the Divergence of Turneroideae from Passifloroideae in a Stepwise Manner.</title>
        <authorList>
            <person name="Henning P.M."/>
            <person name="Roalson E.H."/>
            <person name="Mir W."/>
            <person name="McCubbin A.G."/>
            <person name="Shore J.S."/>
        </authorList>
    </citation>
    <scope>NUCLEOTIDE SEQUENCE</scope>
    <source>
        <strain evidence="2">F60SS</strain>
    </source>
</reference>
<dbReference type="InterPro" id="IPR050796">
    <property type="entry name" value="SCF_F-box_component"/>
</dbReference>
<protein>
    <recommendedName>
        <fullName evidence="1">F-box domain-containing protein</fullName>
    </recommendedName>
</protein>
<dbReference type="InterPro" id="IPR001810">
    <property type="entry name" value="F-box_dom"/>
</dbReference>
<comment type="caution">
    <text evidence="2">The sequence shown here is derived from an EMBL/GenBank/DDBJ whole genome shotgun (WGS) entry which is preliminary data.</text>
</comment>
<dbReference type="Pfam" id="PF08268">
    <property type="entry name" value="FBA_3"/>
    <property type="match status" value="1"/>
</dbReference>